<feature type="compositionally biased region" description="Basic residues" evidence="1">
    <location>
        <begin position="37"/>
        <end position="48"/>
    </location>
</feature>
<dbReference type="InterPro" id="IPR040305">
    <property type="entry name" value="At1g75730-like"/>
</dbReference>
<dbReference type="Proteomes" id="UP001180020">
    <property type="component" value="Unassembled WGS sequence"/>
</dbReference>
<sequence>MDRDKGPSKRQTKRLSSLTKLAGTSALKAGDVDSPERRKKVKVRSSRRLSKDEDNEKGEDDLHLPLLATSTSLSSRRRVRLSGKALETCSTVDPARVPRKLRSEHHTITKDEEEIAEALFVLATVLPDSKTSEVDERMLQEKLELKPTSASLSEGASKEAAQLSFLQEESGEATKVEESIEPALSKQPPILAPNLCVGLATAGYQHQKWSSSNKSVALSNSINCSTRLWPTENGFLSGKLLIMPTNTKCGWKRCAIHVHITHLIHSSQSKDKKYKKFKKVTKINDALISKPSMLKNGSNGVISSGTDNSAVDRAPKDTRLLHDQQESTSSGILSQIVKSCDFQLESADQMSVPFPLPFISNIHVPPFPTPTHTEPEQISAAAAQQIPQSHGAHDGGGGGSLKQYQEMWQVQLTSYGGRMKLQNCAQSQHIRLCSTTHGSSSKSTEMAFACTTVGLILLEEASEQPSPPPFHFFW</sequence>
<dbReference type="PANTHER" id="PTHR34792:SF1">
    <property type="entry name" value="OS02G0121500 PROTEIN"/>
    <property type="match status" value="1"/>
</dbReference>
<dbReference type="EMBL" id="JAUJYO010000015">
    <property type="protein sequence ID" value="KAK1297293.1"/>
    <property type="molecule type" value="Genomic_DNA"/>
</dbReference>
<reference evidence="2" key="2">
    <citation type="submission" date="2023-06" db="EMBL/GenBank/DDBJ databases">
        <authorList>
            <person name="Ma L."/>
            <person name="Liu K.-W."/>
            <person name="Li Z."/>
            <person name="Hsiao Y.-Y."/>
            <person name="Qi Y."/>
            <person name="Fu T."/>
            <person name="Tang G."/>
            <person name="Zhang D."/>
            <person name="Sun W.-H."/>
            <person name="Liu D.-K."/>
            <person name="Li Y."/>
            <person name="Chen G.-Z."/>
            <person name="Liu X.-D."/>
            <person name="Liao X.-Y."/>
            <person name="Jiang Y.-T."/>
            <person name="Yu X."/>
            <person name="Hao Y."/>
            <person name="Huang J."/>
            <person name="Zhao X.-W."/>
            <person name="Ke S."/>
            <person name="Chen Y.-Y."/>
            <person name="Wu W.-L."/>
            <person name="Hsu J.-L."/>
            <person name="Lin Y.-F."/>
            <person name="Huang M.-D."/>
            <person name="Li C.-Y."/>
            <person name="Huang L."/>
            <person name="Wang Z.-W."/>
            <person name="Zhao X."/>
            <person name="Zhong W.-Y."/>
            <person name="Peng D.-H."/>
            <person name="Ahmad S."/>
            <person name="Lan S."/>
            <person name="Zhang J.-S."/>
            <person name="Tsai W.-C."/>
            <person name="Van De Peer Y."/>
            <person name="Liu Z.-J."/>
        </authorList>
    </citation>
    <scope>NUCLEOTIDE SEQUENCE</scope>
    <source>
        <strain evidence="2">CP</strain>
        <tissue evidence="2">Leaves</tissue>
    </source>
</reference>
<dbReference type="AlphaFoldDB" id="A0AAV9DAZ8"/>
<keyword evidence="3" id="KW-1185">Reference proteome</keyword>
<organism evidence="2 3">
    <name type="scientific">Acorus calamus</name>
    <name type="common">Sweet flag</name>
    <dbReference type="NCBI Taxonomy" id="4465"/>
    <lineage>
        <taxon>Eukaryota</taxon>
        <taxon>Viridiplantae</taxon>
        <taxon>Streptophyta</taxon>
        <taxon>Embryophyta</taxon>
        <taxon>Tracheophyta</taxon>
        <taxon>Spermatophyta</taxon>
        <taxon>Magnoliopsida</taxon>
        <taxon>Liliopsida</taxon>
        <taxon>Acoraceae</taxon>
        <taxon>Acorus</taxon>
    </lineage>
</organism>
<protein>
    <submittedName>
        <fullName evidence="2">Uncharacterized protein</fullName>
    </submittedName>
</protein>
<dbReference type="PANTHER" id="PTHR34792">
    <property type="entry name" value="OS02G0121500 PROTEIN"/>
    <property type="match status" value="1"/>
</dbReference>
<evidence type="ECO:0000313" key="2">
    <source>
        <dbReference type="EMBL" id="KAK1297293.1"/>
    </source>
</evidence>
<feature type="region of interest" description="Disordered" evidence="1">
    <location>
        <begin position="1"/>
        <end position="64"/>
    </location>
</feature>
<name>A0AAV9DAZ8_ACOCL</name>
<proteinExistence type="predicted"/>
<gene>
    <name evidence="2" type="ORF">QJS10_CPB15g00493</name>
</gene>
<evidence type="ECO:0000313" key="3">
    <source>
        <dbReference type="Proteomes" id="UP001180020"/>
    </source>
</evidence>
<comment type="caution">
    <text evidence="2">The sequence shown here is derived from an EMBL/GenBank/DDBJ whole genome shotgun (WGS) entry which is preliminary data.</text>
</comment>
<evidence type="ECO:0000256" key="1">
    <source>
        <dbReference type="SAM" id="MobiDB-lite"/>
    </source>
</evidence>
<reference evidence="2" key="1">
    <citation type="journal article" date="2023" name="Nat. Commun.">
        <title>Diploid and tetraploid genomes of Acorus and the evolution of monocots.</title>
        <authorList>
            <person name="Ma L."/>
            <person name="Liu K.W."/>
            <person name="Li Z."/>
            <person name="Hsiao Y.Y."/>
            <person name="Qi Y."/>
            <person name="Fu T."/>
            <person name="Tang G.D."/>
            <person name="Zhang D."/>
            <person name="Sun W.H."/>
            <person name="Liu D.K."/>
            <person name="Li Y."/>
            <person name="Chen G.Z."/>
            <person name="Liu X.D."/>
            <person name="Liao X.Y."/>
            <person name="Jiang Y.T."/>
            <person name="Yu X."/>
            <person name="Hao Y."/>
            <person name="Huang J."/>
            <person name="Zhao X.W."/>
            <person name="Ke S."/>
            <person name="Chen Y.Y."/>
            <person name="Wu W.L."/>
            <person name="Hsu J.L."/>
            <person name="Lin Y.F."/>
            <person name="Huang M.D."/>
            <person name="Li C.Y."/>
            <person name="Huang L."/>
            <person name="Wang Z.W."/>
            <person name="Zhao X."/>
            <person name="Zhong W.Y."/>
            <person name="Peng D.H."/>
            <person name="Ahmad S."/>
            <person name="Lan S."/>
            <person name="Zhang J.S."/>
            <person name="Tsai W.C."/>
            <person name="Van de Peer Y."/>
            <person name="Liu Z.J."/>
        </authorList>
    </citation>
    <scope>NUCLEOTIDE SEQUENCE</scope>
    <source>
        <strain evidence="2">CP</strain>
    </source>
</reference>
<accession>A0AAV9DAZ8</accession>